<feature type="transmembrane region" description="Helical" evidence="8">
    <location>
        <begin position="327"/>
        <end position="345"/>
    </location>
</feature>
<dbReference type="Proteomes" id="UP001212803">
    <property type="component" value="Chromosome"/>
</dbReference>
<feature type="transmembrane region" description="Helical" evidence="8">
    <location>
        <begin position="65"/>
        <end position="84"/>
    </location>
</feature>
<feature type="transmembrane region" description="Helical" evidence="8">
    <location>
        <begin position="399"/>
        <end position="419"/>
    </location>
</feature>
<evidence type="ECO:0000256" key="2">
    <source>
        <dbReference type="ARBA" id="ARBA00022475"/>
    </source>
</evidence>
<keyword evidence="8 9" id="KW-0813">Transport</keyword>
<keyword evidence="6 8" id="KW-1133">Transmembrane helix</keyword>
<keyword evidence="7 8" id="KW-0472">Membrane</keyword>
<comment type="pathway">
    <text evidence="8">Cell wall biogenesis; peptidoglycan biosynthesis.</text>
</comment>
<keyword evidence="2 8" id="KW-1003">Cell membrane</keyword>
<comment type="similarity">
    <text evidence="8 9">Belongs to the MurJ/MviN family.</text>
</comment>
<evidence type="ECO:0000256" key="3">
    <source>
        <dbReference type="ARBA" id="ARBA00022692"/>
    </source>
</evidence>
<evidence type="ECO:0000256" key="6">
    <source>
        <dbReference type="ARBA" id="ARBA00022989"/>
    </source>
</evidence>
<evidence type="ECO:0000256" key="5">
    <source>
        <dbReference type="ARBA" id="ARBA00022984"/>
    </source>
</evidence>
<comment type="subcellular location">
    <subcellularLocation>
        <location evidence="1 8">Cell membrane</location>
        <topology evidence="1 8">Multi-pass membrane protein</topology>
    </subcellularLocation>
</comment>
<feature type="transmembrane region" description="Helical" evidence="8">
    <location>
        <begin position="284"/>
        <end position="306"/>
    </location>
</feature>
<dbReference type="PANTHER" id="PTHR47019:SF1">
    <property type="entry name" value="LIPID II FLIPPASE MURJ"/>
    <property type="match status" value="1"/>
</dbReference>
<gene>
    <name evidence="8 10" type="primary">murJ</name>
    <name evidence="10" type="ORF">O0235_12990</name>
</gene>
<dbReference type="EMBL" id="CP115149">
    <property type="protein sequence ID" value="WBL35681.1"/>
    <property type="molecule type" value="Genomic_DNA"/>
</dbReference>
<keyword evidence="11" id="KW-1185">Reference proteome</keyword>
<feature type="transmembrane region" description="Helical" evidence="8">
    <location>
        <begin position="494"/>
        <end position="514"/>
    </location>
</feature>
<feature type="transmembrane region" description="Helical" evidence="8">
    <location>
        <begin position="18"/>
        <end position="45"/>
    </location>
</feature>
<dbReference type="RefSeq" id="WP_270056206.1">
    <property type="nucleotide sequence ID" value="NZ_CP115149.1"/>
</dbReference>
<keyword evidence="5 8" id="KW-0573">Peptidoglycan synthesis</keyword>
<evidence type="ECO:0000256" key="9">
    <source>
        <dbReference type="PIRNR" id="PIRNR002869"/>
    </source>
</evidence>
<evidence type="ECO:0000313" key="11">
    <source>
        <dbReference type="Proteomes" id="UP001212803"/>
    </source>
</evidence>
<keyword evidence="8 9" id="KW-0961">Cell wall biogenesis/degradation</keyword>
<feature type="transmembrane region" description="Helical" evidence="8">
    <location>
        <begin position="149"/>
        <end position="169"/>
    </location>
</feature>
<feature type="transmembrane region" description="Helical" evidence="8">
    <location>
        <begin position="254"/>
        <end position="272"/>
    </location>
</feature>
<evidence type="ECO:0000313" key="10">
    <source>
        <dbReference type="EMBL" id="WBL35681.1"/>
    </source>
</evidence>
<name>A0ABY7M7C8_9CHLR</name>
<proteinExistence type="inferred from homology"/>
<evidence type="ECO:0000256" key="7">
    <source>
        <dbReference type="ARBA" id="ARBA00023136"/>
    </source>
</evidence>
<keyword evidence="3 8" id="KW-0812">Transmembrane</keyword>
<dbReference type="CDD" id="cd13123">
    <property type="entry name" value="MATE_MurJ_like"/>
    <property type="match status" value="1"/>
</dbReference>
<sequence length="535" mass="55628">MAPGAEGRRTARSAGGGLALAAAIVAFGFVGSRLLGIVRTIVIANAFGASPELDAYNVAFRIPDMIFQVLAGATLGSAFIPVFARKFEREGAAEAWLLASRVLNLVVLATAALCAAAFFLAPLLVPAIAPGLGDDIGRSEELTGTAVELTRVMLVSTLLFAASGMLTGMLNGRERFFLPALAPMLYNLGIILGAVVFADRWGVNGLAFGVVLGAAMHLGIQVPGVAAEGFRYRPSLGWGEPGVMEVGRLMAPRVVGLAAAQVNFVVTGFFASKVGASAISNMTYAWLLAGLPLALFGMALSTAVFPRLAGQVAREELDELNRTVSRVLRLIMFLTVPAALGLAMLREPAAITLLERGAFTRADSLMTAAALGWYCLGIVPQAGIEIHSRGFYALGDTRTPVTLAVLAVGVNLLLGALLWEPFGVSGLAFAVGAASWAEWLGLYVLFLRRTGWNPAEELGAMARVAVAGGLMAVALSAATVLLDSETRTHAAVTAAAGVAAGALCYAAACLALRVPELEDVTARLAARLRRRPAPE</sequence>
<feature type="transmembrane region" description="Helical" evidence="8">
    <location>
        <begin position="203"/>
        <end position="226"/>
    </location>
</feature>
<feature type="transmembrane region" description="Helical" evidence="8">
    <location>
        <begin position="458"/>
        <end position="482"/>
    </location>
</feature>
<feature type="transmembrane region" description="Helical" evidence="8">
    <location>
        <begin position="425"/>
        <end position="446"/>
    </location>
</feature>
<feature type="transmembrane region" description="Helical" evidence="8">
    <location>
        <begin position="365"/>
        <end position="387"/>
    </location>
</feature>
<accession>A0ABY7M7C8</accession>
<keyword evidence="4 8" id="KW-0133">Cell shape</keyword>
<dbReference type="Pfam" id="PF03023">
    <property type="entry name" value="MurJ"/>
    <property type="match status" value="1"/>
</dbReference>
<evidence type="ECO:0000256" key="4">
    <source>
        <dbReference type="ARBA" id="ARBA00022960"/>
    </source>
</evidence>
<dbReference type="HAMAP" id="MF_02078">
    <property type="entry name" value="MurJ_MviN"/>
    <property type="match status" value="1"/>
</dbReference>
<dbReference type="PIRSF" id="PIRSF002869">
    <property type="entry name" value="MviN"/>
    <property type="match status" value="1"/>
</dbReference>
<comment type="function">
    <text evidence="8 9">Involved in peptidoglycan biosynthesis. Transports lipid-linked peptidoglycan precursors from the inner to the outer leaflet of the cytoplasmic membrane.</text>
</comment>
<reference evidence="10 11" key="1">
    <citation type="journal article" date="2023" name="ISME J.">
        <title>Thermophilic Dehalococcoidia with unusual traits shed light on an unexpected past.</title>
        <authorList>
            <person name="Palmer M."/>
            <person name="Covington J.K."/>
            <person name="Zhou E.M."/>
            <person name="Thomas S.C."/>
            <person name="Habib N."/>
            <person name="Seymour C.O."/>
            <person name="Lai D."/>
            <person name="Johnston J."/>
            <person name="Hashimi A."/>
            <person name="Jiao J.Y."/>
            <person name="Muok A.R."/>
            <person name="Liu L."/>
            <person name="Xian W.D."/>
            <person name="Zhi X.Y."/>
            <person name="Li M.M."/>
            <person name="Silva L.P."/>
            <person name="Bowen B.P."/>
            <person name="Louie K."/>
            <person name="Briegel A."/>
            <person name="Pett-Ridge J."/>
            <person name="Weber P.K."/>
            <person name="Tocheva E.I."/>
            <person name="Woyke T."/>
            <person name="Northen T.R."/>
            <person name="Mayali X."/>
            <person name="Li W.J."/>
            <person name="Hedlund B.P."/>
        </authorList>
    </citation>
    <scope>NUCLEOTIDE SEQUENCE [LARGE SCALE GENOMIC DNA]</scope>
    <source>
        <strain evidence="10 11">YIM 72310</strain>
    </source>
</reference>
<protein>
    <recommendedName>
        <fullName evidence="8">Probable lipid II flippase MurJ</fullName>
    </recommendedName>
</protein>
<dbReference type="PANTHER" id="PTHR47019">
    <property type="entry name" value="LIPID II FLIPPASE MURJ"/>
    <property type="match status" value="1"/>
</dbReference>
<dbReference type="PRINTS" id="PR01806">
    <property type="entry name" value="VIRFACTRMVIN"/>
</dbReference>
<organism evidence="10 11">
    <name type="scientific">Tepidiforma flava</name>
    <dbReference type="NCBI Taxonomy" id="3004094"/>
    <lineage>
        <taxon>Bacteria</taxon>
        <taxon>Bacillati</taxon>
        <taxon>Chloroflexota</taxon>
        <taxon>Tepidiformia</taxon>
        <taxon>Tepidiformales</taxon>
        <taxon>Tepidiformaceae</taxon>
        <taxon>Tepidiforma</taxon>
    </lineage>
</organism>
<evidence type="ECO:0000256" key="8">
    <source>
        <dbReference type="HAMAP-Rule" id="MF_02078"/>
    </source>
</evidence>
<dbReference type="NCBIfam" id="TIGR01695">
    <property type="entry name" value="murJ_mviN"/>
    <property type="match status" value="1"/>
</dbReference>
<dbReference type="InterPro" id="IPR004268">
    <property type="entry name" value="MurJ"/>
</dbReference>
<feature type="transmembrane region" description="Helical" evidence="8">
    <location>
        <begin position="105"/>
        <end position="129"/>
    </location>
</feature>
<feature type="transmembrane region" description="Helical" evidence="8">
    <location>
        <begin position="176"/>
        <end position="197"/>
    </location>
</feature>
<evidence type="ECO:0000256" key="1">
    <source>
        <dbReference type="ARBA" id="ARBA00004651"/>
    </source>
</evidence>
<dbReference type="InterPro" id="IPR051050">
    <property type="entry name" value="Lipid_II_flippase_MurJ/MviN"/>
</dbReference>